<keyword evidence="1" id="KW-0812">Transmembrane</keyword>
<gene>
    <name evidence="2" type="ORF">H9L09_03310</name>
</gene>
<dbReference type="RefSeq" id="WP_187579327.1">
    <property type="nucleotide sequence ID" value="NZ_CP060713.1"/>
</dbReference>
<sequence>MTRLVANALAWLAVLAVLAVSGGYTLHYLLSWQWARAEIAGIAFVAATVLASTLLIVRRLRRIEYRLALLAAPVPAAAVAPPAQVPAAGGTPVVGGPAPVEPRPDFPWLAPQLGLVPALPLLVEAPGVSGRAVFIPVFLATGLVVSLVASAVERLSALRHGEPLPAGTAHPPPSLAVLRDRPARGLLLVPLVGAVLVVALILGLYRASHYRSEPIGNGITTMTVQVAHKGAPVDEVATVETLARYCAANAGIGVSYRGVRPGADGTVLLRISPLLDDDARSRYSGCLSDALLQQVQLHVSDTALRPGPER</sequence>
<dbReference type="AlphaFoldDB" id="A0A7G9RD10"/>
<organism evidence="2 3">
    <name type="scientific">Nocardioides mesophilus</name>
    <dbReference type="NCBI Taxonomy" id="433659"/>
    <lineage>
        <taxon>Bacteria</taxon>
        <taxon>Bacillati</taxon>
        <taxon>Actinomycetota</taxon>
        <taxon>Actinomycetes</taxon>
        <taxon>Propionibacteriales</taxon>
        <taxon>Nocardioidaceae</taxon>
        <taxon>Nocardioides</taxon>
    </lineage>
</organism>
<dbReference type="Proteomes" id="UP000515947">
    <property type="component" value="Chromosome"/>
</dbReference>
<name>A0A7G9RD10_9ACTN</name>
<dbReference type="EMBL" id="CP060713">
    <property type="protein sequence ID" value="QNN53485.1"/>
    <property type="molecule type" value="Genomic_DNA"/>
</dbReference>
<keyword evidence="1" id="KW-0472">Membrane</keyword>
<evidence type="ECO:0000313" key="3">
    <source>
        <dbReference type="Proteomes" id="UP000515947"/>
    </source>
</evidence>
<protein>
    <submittedName>
        <fullName evidence="2">Uncharacterized protein</fullName>
    </submittedName>
</protein>
<feature type="transmembrane region" description="Helical" evidence="1">
    <location>
        <begin position="132"/>
        <end position="152"/>
    </location>
</feature>
<proteinExistence type="predicted"/>
<accession>A0A7G9RD10</accession>
<keyword evidence="3" id="KW-1185">Reference proteome</keyword>
<evidence type="ECO:0000313" key="2">
    <source>
        <dbReference type="EMBL" id="QNN53485.1"/>
    </source>
</evidence>
<keyword evidence="1" id="KW-1133">Transmembrane helix</keyword>
<reference evidence="2 3" key="1">
    <citation type="submission" date="2020-08" db="EMBL/GenBank/DDBJ databases">
        <title>Genome sequence of Nocardioides mesophilus KACC 16243T.</title>
        <authorList>
            <person name="Hyun D.-W."/>
            <person name="Bae J.-W."/>
        </authorList>
    </citation>
    <scope>NUCLEOTIDE SEQUENCE [LARGE SCALE GENOMIC DNA]</scope>
    <source>
        <strain evidence="2 3">KACC 16243</strain>
    </source>
</reference>
<dbReference type="KEGG" id="nmes:H9L09_03310"/>
<evidence type="ECO:0000256" key="1">
    <source>
        <dbReference type="SAM" id="Phobius"/>
    </source>
</evidence>
<feature type="transmembrane region" description="Helical" evidence="1">
    <location>
        <begin position="185"/>
        <end position="205"/>
    </location>
</feature>
<feature type="transmembrane region" description="Helical" evidence="1">
    <location>
        <begin position="35"/>
        <end position="57"/>
    </location>
</feature>